<gene>
    <name evidence="1" type="ORF">I4F81_009673</name>
</gene>
<proteinExistence type="predicted"/>
<evidence type="ECO:0000313" key="2">
    <source>
        <dbReference type="Proteomes" id="UP000798662"/>
    </source>
</evidence>
<organism evidence="1 2">
    <name type="scientific">Pyropia yezoensis</name>
    <name type="common">Susabi-nori</name>
    <name type="synonym">Porphyra yezoensis</name>
    <dbReference type="NCBI Taxonomy" id="2788"/>
    <lineage>
        <taxon>Eukaryota</taxon>
        <taxon>Rhodophyta</taxon>
        <taxon>Bangiophyceae</taxon>
        <taxon>Bangiales</taxon>
        <taxon>Bangiaceae</taxon>
        <taxon>Pyropia</taxon>
    </lineage>
</organism>
<dbReference type="EMBL" id="CM020620">
    <property type="protein sequence ID" value="KAK1867164.1"/>
    <property type="molecule type" value="Genomic_DNA"/>
</dbReference>
<accession>A0ACC3CAH8</accession>
<comment type="caution">
    <text evidence="1">The sequence shown here is derived from an EMBL/GenBank/DDBJ whole genome shotgun (WGS) entry which is preliminary data.</text>
</comment>
<name>A0ACC3CAH8_PYRYE</name>
<protein>
    <submittedName>
        <fullName evidence="1">Uncharacterized protein</fullName>
    </submittedName>
</protein>
<dbReference type="Proteomes" id="UP000798662">
    <property type="component" value="Chromosome 3"/>
</dbReference>
<reference evidence="1" key="1">
    <citation type="submission" date="2019-11" db="EMBL/GenBank/DDBJ databases">
        <title>Nori genome reveals adaptations in red seaweeds to the harsh intertidal environment.</title>
        <authorList>
            <person name="Wang D."/>
            <person name="Mao Y."/>
        </authorList>
    </citation>
    <scope>NUCLEOTIDE SEQUENCE</scope>
    <source>
        <tissue evidence="1">Gametophyte</tissue>
    </source>
</reference>
<sequence length="202" mass="21482">MLSMAASVARLGSRHLFRPSGFPSPSVGGGVGSHRLTPSAPCVLVAASAVAAPPAAAAASVRGAKTLAGATLLGRPDRTPSPVDVDGAPLGPPLTRQHPRLRARSSPYLPPAADTPDARPIYAKRKSPTFVLRNVVDGVAVERGWMTYSPLVRNVELLWRKKVRRAKLYYLRDKPLRESTFGSAVLRPGRAEGVAIGRGRRK</sequence>
<evidence type="ECO:0000313" key="1">
    <source>
        <dbReference type="EMBL" id="KAK1867164.1"/>
    </source>
</evidence>
<keyword evidence="2" id="KW-1185">Reference proteome</keyword>